<sequence>MVSSMISYPSLSINASCTSYTQTSRPIAICVGHLGKGQGRGGPTRWRSPGRNLWQRGAACIE</sequence>
<protein>
    <submittedName>
        <fullName evidence="1">Uncharacterized protein</fullName>
    </submittedName>
</protein>
<name>A0A0A9PRW2_ARUDO</name>
<reference evidence="1" key="1">
    <citation type="submission" date="2014-09" db="EMBL/GenBank/DDBJ databases">
        <authorList>
            <person name="Magalhaes I.L.F."/>
            <person name="Oliveira U."/>
            <person name="Santos F.R."/>
            <person name="Vidigal T.H.D.A."/>
            <person name="Brescovit A.D."/>
            <person name="Santos A.J."/>
        </authorList>
    </citation>
    <scope>NUCLEOTIDE SEQUENCE</scope>
    <source>
        <tissue evidence="1">Shoot tissue taken approximately 20 cm above the soil surface</tissue>
    </source>
</reference>
<proteinExistence type="predicted"/>
<accession>A0A0A9PRW2</accession>
<organism evidence="1">
    <name type="scientific">Arundo donax</name>
    <name type="common">Giant reed</name>
    <name type="synonym">Donax arundinaceus</name>
    <dbReference type="NCBI Taxonomy" id="35708"/>
    <lineage>
        <taxon>Eukaryota</taxon>
        <taxon>Viridiplantae</taxon>
        <taxon>Streptophyta</taxon>
        <taxon>Embryophyta</taxon>
        <taxon>Tracheophyta</taxon>
        <taxon>Spermatophyta</taxon>
        <taxon>Magnoliopsida</taxon>
        <taxon>Liliopsida</taxon>
        <taxon>Poales</taxon>
        <taxon>Poaceae</taxon>
        <taxon>PACMAD clade</taxon>
        <taxon>Arundinoideae</taxon>
        <taxon>Arundineae</taxon>
        <taxon>Arundo</taxon>
    </lineage>
</organism>
<reference evidence="1" key="2">
    <citation type="journal article" date="2015" name="Data Brief">
        <title>Shoot transcriptome of the giant reed, Arundo donax.</title>
        <authorList>
            <person name="Barrero R.A."/>
            <person name="Guerrero F.D."/>
            <person name="Moolhuijzen P."/>
            <person name="Goolsby J.A."/>
            <person name="Tidwell J."/>
            <person name="Bellgard S.E."/>
            <person name="Bellgard M.I."/>
        </authorList>
    </citation>
    <scope>NUCLEOTIDE SEQUENCE</scope>
    <source>
        <tissue evidence="1">Shoot tissue taken approximately 20 cm above the soil surface</tissue>
    </source>
</reference>
<evidence type="ECO:0000313" key="1">
    <source>
        <dbReference type="EMBL" id="JAD60851.1"/>
    </source>
</evidence>
<dbReference type="EMBL" id="GBRH01237044">
    <property type="protein sequence ID" value="JAD60851.1"/>
    <property type="molecule type" value="Transcribed_RNA"/>
</dbReference>
<dbReference type="AlphaFoldDB" id="A0A0A9PRW2"/>